<evidence type="ECO:0000256" key="2">
    <source>
        <dbReference type="ARBA" id="ARBA00022475"/>
    </source>
</evidence>
<keyword evidence="11" id="KW-1185">Reference proteome</keyword>
<dbReference type="PANTHER" id="PTHR30572">
    <property type="entry name" value="MEMBRANE COMPONENT OF TRANSPORTER-RELATED"/>
    <property type="match status" value="1"/>
</dbReference>
<feature type="domain" description="ABC3 transporter permease C-terminal" evidence="8">
    <location>
        <begin position="288"/>
        <end position="399"/>
    </location>
</feature>
<keyword evidence="5 7" id="KW-0472">Membrane</keyword>
<dbReference type="GO" id="GO:0022857">
    <property type="term" value="F:transmembrane transporter activity"/>
    <property type="evidence" value="ECO:0007669"/>
    <property type="project" value="TreeGrafter"/>
</dbReference>
<evidence type="ECO:0000259" key="9">
    <source>
        <dbReference type="Pfam" id="PF12704"/>
    </source>
</evidence>
<evidence type="ECO:0000256" key="4">
    <source>
        <dbReference type="ARBA" id="ARBA00022989"/>
    </source>
</evidence>
<dbReference type="eggNOG" id="COG0577">
    <property type="taxonomic scope" value="Bacteria"/>
</dbReference>
<dbReference type="Pfam" id="PF02687">
    <property type="entry name" value="FtsX"/>
    <property type="match status" value="1"/>
</dbReference>
<sequence length="407" mass="43753" precursor="true">MHPILSALKHHKTTVALVVMEIALTCAIVSNALFLIGDRLSNMQLSTGVADNELVWVRSDSLREGGTPDAAMSLEQADLAALRGMPGVMAAVRANSLPLLNASMWRSGISVQPGLPKATFNSIAMYLGTPGIVGGLGIRLEQGRDFLPQEYADYSPSANQAPPSAVIITRALAERMWPGQSALGRPIFMGEKGKYVTRVVGVTTRLLNPTLSGRANSEDNLLLPVRSVPGGMYVLRTEPGARDAILRDLPAVLDRVDNDRIITGSDSYARTVSDYFHDDRALIWLLLVVIGCLLALTALGVVGLSSFWVQQRTHQIGIRRAVGATRRDILRYFQTENFLIVSGGIALGLLLAVAMNLLLMKQYELPRLPLAYLPVAALVLWGLGQLAVLGPALRAAAVPPVVATRSV</sequence>
<dbReference type="InterPro" id="IPR025857">
    <property type="entry name" value="MacB_PCD"/>
</dbReference>
<comment type="similarity">
    <text evidence="6">Belongs to the ABC-4 integral membrane protein family.</text>
</comment>
<dbReference type="Pfam" id="PF12704">
    <property type="entry name" value="MacB_PCD"/>
    <property type="match status" value="1"/>
</dbReference>
<evidence type="ECO:0000259" key="8">
    <source>
        <dbReference type="Pfam" id="PF02687"/>
    </source>
</evidence>
<feature type="domain" description="MacB-like periplasmic core" evidence="9">
    <location>
        <begin position="33"/>
        <end position="242"/>
    </location>
</feature>
<dbReference type="AlphaFoldDB" id="M4NDN8"/>
<keyword evidence="3 7" id="KW-0812">Transmembrane</keyword>
<organism evidence="10 11">
    <name type="scientific">Rhodanobacter denitrificans</name>
    <dbReference type="NCBI Taxonomy" id="666685"/>
    <lineage>
        <taxon>Bacteria</taxon>
        <taxon>Pseudomonadati</taxon>
        <taxon>Pseudomonadota</taxon>
        <taxon>Gammaproteobacteria</taxon>
        <taxon>Lysobacterales</taxon>
        <taxon>Rhodanobacteraceae</taxon>
        <taxon>Rhodanobacter</taxon>
    </lineage>
</organism>
<feature type="transmembrane region" description="Helical" evidence="7">
    <location>
        <begin position="338"/>
        <end position="359"/>
    </location>
</feature>
<evidence type="ECO:0000256" key="7">
    <source>
        <dbReference type="SAM" id="Phobius"/>
    </source>
</evidence>
<keyword evidence="2" id="KW-1003">Cell membrane</keyword>
<dbReference type="OrthoDB" id="9770036at2"/>
<evidence type="ECO:0000256" key="3">
    <source>
        <dbReference type="ARBA" id="ARBA00022692"/>
    </source>
</evidence>
<gene>
    <name evidence="10" type="ORF">R2APBS1_0818</name>
</gene>
<feature type="transmembrane region" description="Helical" evidence="7">
    <location>
        <begin position="15"/>
        <end position="36"/>
    </location>
</feature>
<evidence type="ECO:0000313" key="11">
    <source>
        <dbReference type="Proteomes" id="UP000011859"/>
    </source>
</evidence>
<evidence type="ECO:0000256" key="5">
    <source>
        <dbReference type="ARBA" id="ARBA00023136"/>
    </source>
</evidence>
<feature type="transmembrane region" description="Helical" evidence="7">
    <location>
        <begin position="371"/>
        <end position="393"/>
    </location>
</feature>
<dbReference type="HOGENOM" id="CLU_056182_0_0_6"/>
<name>M4NDN8_9GAMM</name>
<dbReference type="Proteomes" id="UP000011859">
    <property type="component" value="Chromosome"/>
</dbReference>
<evidence type="ECO:0000313" key="10">
    <source>
        <dbReference type="EMBL" id="AGG87982.1"/>
    </source>
</evidence>
<dbReference type="KEGG" id="rhd:R2APBS1_0818"/>
<protein>
    <submittedName>
        <fullName evidence="10">ABC-type antimicrobial peptide transport system, permease component</fullName>
    </submittedName>
</protein>
<evidence type="ECO:0000256" key="1">
    <source>
        <dbReference type="ARBA" id="ARBA00004651"/>
    </source>
</evidence>
<keyword evidence="4 7" id="KW-1133">Transmembrane helix</keyword>
<dbReference type="EMBL" id="CP003470">
    <property type="protein sequence ID" value="AGG87982.1"/>
    <property type="molecule type" value="Genomic_DNA"/>
</dbReference>
<dbReference type="STRING" id="666685.R2APBS1_0818"/>
<dbReference type="InterPro" id="IPR003838">
    <property type="entry name" value="ABC3_permease_C"/>
</dbReference>
<dbReference type="GO" id="GO:0005886">
    <property type="term" value="C:plasma membrane"/>
    <property type="evidence" value="ECO:0007669"/>
    <property type="project" value="UniProtKB-SubCell"/>
</dbReference>
<feature type="transmembrane region" description="Helical" evidence="7">
    <location>
        <begin position="282"/>
        <end position="309"/>
    </location>
</feature>
<accession>M4NDN8</accession>
<evidence type="ECO:0000256" key="6">
    <source>
        <dbReference type="ARBA" id="ARBA00038076"/>
    </source>
</evidence>
<comment type="subcellular location">
    <subcellularLocation>
        <location evidence="1">Cell membrane</location>
        <topology evidence="1">Multi-pass membrane protein</topology>
    </subcellularLocation>
</comment>
<dbReference type="PANTHER" id="PTHR30572:SF4">
    <property type="entry name" value="ABC TRANSPORTER PERMEASE YTRF"/>
    <property type="match status" value="1"/>
</dbReference>
<dbReference type="InterPro" id="IPR050250">
    <property type="entry name" value="Macrolide_Exporter_MacB"/>
</dbReference>
<proteinExistence type="inferred from homology"/>
<reference evidence="10 11" key="1">
    <citation type="submission" date="2012-04" db="EMBL/GenBank/DDBJ databases">
        <title>Complete genome of Rhodanobacter sp. 2APBS1.</title>
        <authorList>
            <consortium name="US DOE Joint Genome Institute"/>
            <person name="Huntemann M."/>
            <person name="Wei C.-L."/>
            <person name="Han J."/>
            <person name="Detter J.C."/>
            <person name="Han C."/>
            <person name="Tapia R."/>
            <person name="Munk A.C.C."/>
            <person name="Chen A."/>
            <person name="Krypides N."/>
            <person name="Mavromatis K."/>
            <person name="Markowitz V."/>
            <person name="Szeto E."/>
            <person name="Ivanova N."/>
            <person name="Mikhailova N."/>
            <person name="Ovchinnikova G."/>
            <person name="Pagani I."/>
            <person name="Pati A."/>
            <person name="Goodwin L."/>
            <person name="Peters L."/>
            <person name="Pitluck S."/>
            <person name="Woyke T."/>
            <person name="Prakash O."/>
            <person name="Elkins J."/>
            <person name="Brown S."/>
            <person name="Palumbo A."/>
            <person name="Hemme C."/>
            <person name="Zhou J."/>
            <person name="Watson D."/>
            <person name="Jardine P."/>
            <person name="Kostka J."/>
            <person name="Green S."/>
        </authorList>
    </citation>
    <scope>NUCLEOTIDE SEQUENCE [LARGE SCALE GENOMIC DNA]</scope>
    <source>
        <strain evidence="10 11">2APBS1</strain>
    </source>
</reference>